<evidence type="ECO:0000313" key="1">
    <source>
        <dbReference type="EMBL" id="PXW56401.1"/>
    </source>
</evidence>
<sequence length="103" mass="11309">MIIAVGHDDRPELEDAMDFGTFKVSVPWVVRDAGRLARAFTGIGEVDGTDYVWIDKDALDALGPPNDPLWREGLSRMLHVAETHGWVEPASGAVRAHVEWTAA</sequence>
<protein>
    <submittedName>
        <fullName evidence="1">Uncharacterized protein</fullName>
    </submittedName>
</protein>
<keyword evidence="2" id="KW-1185">Reference proteome</keyword>
<dbReference type="OrthoDB" id="8448203at2"/>
<dbReference type="Proteomes" id="UP000248021">
    <property type="component" value="Unassembled WGS sequence"/>
</dbReference>
<organism evidence="1 2">
    <name type="scientific">Chelatococcus asaccharovorans</name>
    <dbReference type="NCBI Taxonomy" id="28210"/>
    <lineage>
        <taxon>Bacteria</taxon>
        <taxon>Pseudomonadati</taxon>
        <taxon>Pseudomonadota</taxon>
        <taxon>Alphaproteobacteria</taxon>
        <taxon>Hyphomicrobiales</taxon>
        <taxon>Chelatococcaceae</taxon>
        <taxon>Chelatococcus</taxon>
    </lineage>
</organism>
<name>A0A2V3U289_9HYPH</name>
<dbReference type="RefSeq" id="WP_110376148.1">
    <property type="nucleotide sequence ID" value="NZ_JAHBRY010000001.1"/>
</dbReference>
<comment type="caution">
    <text evidence="1">The sequence shown here is derived from an EMBL/GenBank/DDBJ whole genome shotgun (WGS) entry which is preliminary data.</text>
</comment>
<gene>
    <name evidence="1" type="ORF">C7450_108151</name>
</gene>
<dbReference type="AlphaFoldDB" id="A0A2V3U289"/>
<proteinExistence type="predicted"/>
<accession>A0A2V3U289</accession>
<reference evidence="1 2" key="1">
    <citation type="submission" date="2018-05" db="EMBL/GenBank/DDBJ databases">
        <title>Genomic Encyclopedia of Type Strains, Phase IV (KMG-IV): sequencing the most valuable type-strain genomes for metagenomic binning, comparative biology and taxonomic classification.</title>
        <authorList>
            <person name="Goeker M."/>
        </authorList>
    </citation>
    <scope>NUCLEOTIDE SEQUENCE [LARGE SCALE GENOMIC DNA]</scope>
    <source>
        <strain evidence="1 2">DSM 6462</strain>
    </source>
</reference>
<evidence type="ECO:0000313" key="2">
    <source>
        <dbReference type="Proteomes" id="UP000248021"/>
    </source>
</evidence>
<dbReference type="EMBL" id="QJJK01000008">
    <property type="protein sequence ID" value="PXW56401.1"/>
    <property type="molecule type" value="Genomic_DNA"/>
</dbReference>